<dbReference type="EC" id="2.1.1.360" evidence="2 11"/>
<protein>
    <recommendedName>
        <fullName evidence="3 11">Histone-lysine N-methyltransferase, H3 lysine-79 specific</fullName>
        <ecNumber evidence="2 11">2.1.1.360</ecNumber>
    </recommendedName>
    <alternativeName>
        <fullName evidence="9 11">Histone H3-K79 methyltransferase</fullName>
    </alternativeName>
</protein>
<feature type="region of interest" description="Disordered" evidence="12">
    <location>
        <begin position="359"/>
        <end position="420"/>
    </location>
</feature>
<evidence type="ECO:0000256" key="1">
    <source>
        <dbReference type="ARBA" id="ARBA00004123"/>
    </source>
</evidence>
<dbReference type="InterPro" id="IPR029063">
    <property type="entry name" value="SAM-dependent_MTases_sf"/>
</dbReference>
<dbReference type="GO" id="GO:0000077">
    <property type="term" value="P:DNA damage checkpoint signaling"/>
    <property type="evidence" value="ECO:0007669"/>
    <property type="project" value="TreeGrafter"/>
</dbReference>
<accession>V5EXR1</accession>
<evidence type="ECO:0000256" key="10">
    <source>
        <dbReference type="ARBA" id="ARBA00047770"/>
    </source>
</evidence>
<feature type="region of interest" description="Disordered" evidence="12">
    <location>
        <begin position="1"/>
        <end position="201"/>
    </location>
</feature>
<dbReference type="PROSITE" id="PS51569">
    <property type="entry name" value="DOT1"/>
    <property type="match status" value="1"/>
</dbReference>
<dbReference type="PANTHER" id="PTHR21451">
    <property type="entry name" value="HISTONE H3 METHYLTRANSFERASE"/>
    <property type="match status" value="1"/>
</dbReference>
<comment type="function">
    <text evidence="11">Histone methyltransferase that specifically trimethylates histone H3 to form H3K79me3. This methylation is required for telomere silencing and for the pachytene checkpoint during the meiotic cell cycle by allowing the recruitment of RAD9 to double strand breaks. Nucleosomes are preferred as substrate compared to free histone.</text>
</comment>
<dbReference type="InterPro" id="IPR025789">
    <property type="entry name" value="DOT1_dom"/>
</dbReference>
<comment type="catalytic activity">
    <reaction evidence="10 11">
        <text>L-lysyl(79)-[histone H3] + 3 S-adenosyl-L-methionine = N(6),N(6),N(6)-trimethyl-L-lysyl(79)-[histone H3] + 3 S-adenosyl-L-homocysteine + 3 H(+)</text>
        <dbReference type="Rhea" id="RHEA:60328"/>
        <dbReference type="Rhea" id="RHEA-COMP:15549"/>
        <dbReference type="Rhea" id="RHEA-COMP:15552"/>
        <dbReference type="ChEBI" id="CHEBI:15378"/>
        <dbReference type="ChEBI" id="CHEBI:29969"/>
        <dbReference type="ChEBI" id="CHEBI:57856"/>
        <dbReference type="ChEBI" id="CHEBI:59789"/>
        <dbReference type="ChEBI" id="CHEBI:61961"/>
        <dbReference type="EC" id="2.1.1.360"/>
    </reaction>
</comment>
<dbReference type="InterPro" id="IPR030445">
    <property type="entry name" value="H3-K79_meTrfase"/>
</dbReference>
<comment type="similarity">
    <text evidence="11">Belongs to the class I-like SAM-binding methyltransferase superfamily. DOT1 family.</text>
</comment>
<evidence type="ECO:0000313" key="15">
    <source>
        <dbReference type="Proteomes" id="UP000019377"/>
    </source>
</evidence>
<evidence type="ECO:0000256" key="7">
    <source>
        <dbReference type="ARBA" id="ARBA00022853"/>
    </source>
</evidence>
<dbReference type="GO" id="GO:0006281">
    <property type="term" value="P:DNA repair"/>
    <property type="evidence" value="ECO:0007669"/>
    <property type="project" value="TreeGrafter"/>
</dbReference>
<evidence type="ECO:0000313" key="14">
    <source>
        <dbReference type="EMBL" id="EST08348.1"/>
    </source>
</evidence>
<name>V5EXR1_KALBG</name>
<evidence type="ECO:0000259" key="13">
    <source>
        <dbReference type="PROSITE" id="PS51569"/>
    </source>
</evidence>
<dbReference type="HOGENOM" id="CLU_020139_0_0_1"/>
<gene>
    <name evidence="14" type="ORF">PSEUBRA_SCAF17g04322</name>
</gene>
<feature type="compositionally biased region" description="Low complexity" evidence="12">
    <location>
        <begin position="17"/>
        <end position="41"/>
    </location>
</feature>
<dbReference type="GO" id="GO:0032259">
    <property type="term" value="P:methylation"/>
    <property type="evidence" value="ECO:0007669"/>
    <property type="project" value="UniProtKB-KW"/>
</dbReference>
<evidence type="ECO:0000256" key="4">
    <source>
        <dbReference type="ARBA" id="ARBA00022603"/>
    </source>
</evidence>
<evidence type="ECO:0000256" key="9">
    <source>
        <dbReference type="ARBA" id="ARBA00029821"/>
    </source>
</evidence>
<comment type="subcellular location">
    <subcellularLocation>
        <location evidence="1 11">Nucleus</location>
    </subcellularLocation>
</comment>
<dbReference type="AlphaFoldDB" id="V5EXR1"/>
<keyword evidence="15" id="KW-1185">Reference proteome</keyword>
<proteinExistence type="inferred from homology"/>
<dbReference type="Pfam" id="PF08123">
    <property type="entry name" value="DOT1"/>
    <property type="match status" value="1"/>
</dbReference>
<evidence type="ECO:0000256" key="2">
    <source>
        <dbReference type="ARBA" id="ARBA00012190"/>
    </source>
</evidence>
<dbReference type="Gene3D" id="3.40.50.150">
    <property type="entry name" value="Vaccinia Virus protein VP39"/>
    <property type="match status" value="1"/>
</dbReference>
<evidence type="ECO:0000256" key="8">
    <source>
        <dbReference type="ARBA" id="ARBA00023242"/>
    </source>
</evidence>
<feature type="compositionally biased region" description="Polar residues" evidence="12">
    <location>
        <begin position="165"/>
        <end position="178"/>
    </location>
</feature>
<keyword evidence="8 11" id="KW-0539">Nucleus</keyword>
<feature type="compositionally biased region" description="Polar residues" evidence="12">
    <location>
        <begin position="397"/>
        <end position="411"/>
    </location>
</feature>
<feature type="region of interest" description="Disordered" evidence="12">
    <location>
        <begin position="744"/>
        <end position="766"/>
    </location>
</feature>
<dbReference type="OMA" id="GCVSWAD"/>
<keyword evidence="4 11" id="KW-0489">Methyltransferase</keyword>
<dbReference type="GeneID" id="27417875"/>
<dbReference type="GO" id="GO:0005634">
    <property type="term" value="C:nucleus"/>
    <property type="evidence" value="ECO:0007669"/>
    <property type="project" value="UniProtKB-SubCell"/>
</dbReference>
<dbReference type="FunFam" id="3.40.50.150:FF:000033">
    <property type="entry name" value="Histone-lysine N-methyltransferase, H3 lysine-79 specific"/>
    <property type="match status" value="1"/>
</dbReference>
<dbReference type="RefSeq" id="XP_016293337.1">
    <property type="nucleotide sequence ID" value="XM_016435256.1"/>
</dbReference>
<comment type="activity regulation">
    <text evidence="11">Ubiquitination of histone H2B to form H2BK123ub1 is required for efficient DOT1 methyltransferase activity on histone H3.</text>
</comment>
<evidence type="ECO:0000256" key="6">
    <source>
        <dbReference type="ARBA" id="ARBA00022691"/>
    </source>
</evidence>
<comment type="miscellaneous">
    <text evidence="11">In contrast to other lysine histone methyltransferases, it does not contain a SET domain, suggesting the existence of another mechanism for methylation of lysine residues of histones.</text>
</comment>
<dbReference type="GO" id="GO:0140956">
    <property type="term" value="F:histone H3K79 trimethyltransferase activity"/>
    <property type="evidence" value="ECO:0007669"/>
    <property type="project" value="UniProtKB-EC"/>
</dbReference>
<keyword evidence="6 11" id="KW-0949">S-adenosyl-L-methionine</keyword>
<feature type="compositionally biased region" description="Low complexity" evidence="12">
    <location>
        <begin position="215"/>
        <end position="227"/>
    </location>
</feature>
<dbReference type="eggNOG" id="KOG3924">
    <property type="taxonomic scope" value="Eukaryota"/>
</dbReference>
<evidence type="ECO:0000256" key="3">
    <source>
        <dbReference type="ARBA" id="ARBA00020987"/>
    </source>
</evidence>
<evidence type="ECO:0000256" key="11">
    <source>
        <dbReference type="RuleBase" id="RU271113"/>
    </source>
</evidence>
<dbReference type="OrthoDB" id="443402at2759"/>
<dbReference type="EMBL" id="KI545859">
    <property type="protein sequence ID" value="EST08348.1"/>
    <property type="molecule type" value="Genomic_DNA"/>
</dbReference>
<feature type="domain" description="DOT1" evidence="13">
    <location>
        <begin position="432"/>
        <end position="742"/>
    </location>
</feature>
<keyword evidence="5 11" id="KW-0808">Transferase</keyword>
<feature type="compositionally biased region" description="Basic and acidic residues" evidence="12">
    <location>
        <begin position="85"/>
        <end position="98"/>
    </location>
</feature>
<feature type="compositionally biased region" description="Low complexity" evidence="12">
    <location>
        <begin position="444"/>
        <end position="461"/>
    </location>
</feature>
<feature type="compositionally biased region" description="Polar residues" evidence="12">
    <location>
        <begin position="100"/>
        <end position="111"/>
    </location>
</feature>
<dbReference type="PANTHER" id="PTHR21451:SF0">
    <property type="entry name" value="HISTONE-LYSINE N-METHYLTRANSFERASE, H3 LYSINE-79 SPECIFIC"/>
    <property type="match status" value="1"/>
</dbReference>
<dbReference type="STRING" id="1365824.V5EXR1"/>
<organism evidence="14 15">
    <name type="scientific">Kalmanozyma brasiliensis (strain GHG001)</name>
    <name type="common">Yeast</name>
    <name type="synonym">Pseudozyma brasiliensis</name>
    <dbReference type="NCBI Taxonomy" id="1365824"/>
    <lineage>
        <taxon>Eukaryota</taxon>
        <taxon>Fungi</taxon>
        <taxon>Dikarya</taxon>
        <taxon>Basidiomycota</taxon>
        <taxon>Ustilaginomycotina</taxon>
        <taxon>Ustilaginomycetes</taxon>
        <taxon>Ustilaginales</taxon>
        <taxon>Ustilaginaceae</taxon>
        <taxon>Kalmanozyma</taxon>
    </lineage>
</organism>
<feature type="region of interest" description="Disordered" evidence="12">
    <location>
        <begin position="215"/>
        <end position="236"/>
    </location>
</feature>
<keyword evidence="7 11" id="KW-0156">Chromatin regulator</keyword>
<feature type="compositionally biased region" description="Low complexity" evidence="12">
    <location>
        <begin position="116"/>
        <end position="139"/>
    </location>
</feature>
<evidence type="ECO:0000256" key="12">
    <source>
        <dbReference type="SAM" id="MobiDB-lite"/>
    </source>
</evidence>
<sequence length="793" mass="83887">MINFFGGKPPATNKQPASTSNGVGTSSASTSSSAAAAQPPLKKTKLAPPPPVTVVTTVKKKVAPPPTTQPRDPIAALSGRSKNALPEEKRRRIIEERLAAQQQKSIETSLEAQLRAPVKSSSKSKSSSSSLKRASAPASKPKPKKPRKKVLDSDDDDDDFGGYGQSSRNGSTAPSTPRGSKRASVDPHPTSDSYQKVGREGVLPNYTVPRDILASQSAPSDADAAASTNDKLGTPISSADIVTSNIKSYGPYFNGLGDAPRATLEYPGANASEEFLLLVPKDTDEYDPLFELLATVRTIVTHYLTDEQREAFGSLDSLQVSNNAGMILPSASNGAGATSVSSNTVAALAETNGINGTRAKSADLLDGQGSKAERRDELVGGLSSEEAGSKTPDPHTNGISQTAPESPTSHNGSVSASTGGSSVAKTVLINNALLRLDSPAPTESSLASDLSSNPASPADPDSILRSFTKARNRRDGPLFMRTLSRFNAALVALRSTGALSTNIAALGTTTGVPEGIWRLIQDQVYARIVGPRVEELGRYQAFSDNVYGELLPRFMSEIAQLTSLGPGKVFVDLGSGVGNLLIQTSLQTGAEAYGCEMMPVPASLASQQITEAQSRWAAWGLRGGEAVEAWAGDFGEHTGVRDVLKRADVVLVNNYAFLPKTNENLSLLFLDLPDGAQIVSLKPFVPPDFRLTQRTLSSPLAILRVTERLYTSGCVSWADGGGKYYIQTVDRSLVREFLEAANGDGAASGKRGRAKGKLGRGDSEDMMVGQDVRRKRWKAALEDDDDDEGEDEI</sequence>
<reference evidence="15" key="1">
    <citation type="journal article" date="2013" name="Genome Announc.">
        <title>Draft genome sequence of Pseudozyma brasiliensis sp. nov. strain GHG001, a high producer of endo-1,4-xylanase isolated from an insect pest of sugarcane.</title>
        <authorList>
            <person name="Oliveira J.V.D.C."/>
            <person name="dos Santos R.A.C."/>
            <person name="Borges T.A."/>
            <person name="Riano-Pachon D.M."/>
            <person name="Goldman G.H."/>
        </authorList>
    </citation>
    <scope>NUCLEOTIDE SEQUENCE [LARGE SCALE GENOMIC DNA]</scope>
    <source>
        <strain evidence="15">GHG001</strain>
    </source>
</reference>
<feature type="region of interest" description="Disordered" evidence="12">
    <location>
        <begin position="440"/>
        <end position="462"/>
    </location>
</feature>
<dbReference type="Gene3D" id="1.10.260.170">
    <property type="match status" value="1"/>
</dbReference>
<evidence type="ECO:0000256" key="5">
    <source>
        <dbReference type="ARBA" id="ARBA00022679"/>
    </source>
</evidence>
<dbReference type="Proteomes" id="UP000019377">
    <property type="component" value="Unassembled WGS sequence"/>
</dbReference>
<dbReference type="SUPFAM" id="SSF53335">
    <property type="entry name" value="S-adenosyl-L-methionine-dependent methyltransferases"/>
    <property type="match status" value="1"/>
</dbReference>